<proteinExistence type="predicted"/>
<evidence type="ECO:0000313" key="2">
    <source>
        <dbReference type="Proteomes" id="UP000262538"/>
    </source>
</evidence>
<evidence type="ECO:0000313" key="1">
    <source>
        <dbReference type="EMBL" id="RGA02444.1"/>
    </source>
</evidence>
<dbReference type="Proteomes" id="UP000262538">
    <property type="component" value="Unassembled WGS sequence"/>
</dbReference>
<name>A0ABX9LH50_9ACTN</name>
<accession>A0ABX9LH50</accession>
<reference evidence="1 2" key="1">
    <citation type="submission" date="2018-08" db="EMBL/GenBank/DDBJ databases">
        <title>Microbispora. triticiradicis sp. nov., a novel actinomycete isolated from the root of wheat (Triticum aestivum L.)).</title>
        <authorList>
            <person name="Han C."/>
        </authorList>
    </citation>
    <scope>NUCLEOTIDE SEQUENCE [LARGE SCALE GENOMIC DNA]</scope>
    <source>
        <strain evidence="1 2">NEAU-HRDPA2-9</strain>
    </source>
</reference>
<protein>
    <submittedName>
        <fullName evidence="1">Uncharacterized protein</fullName>
    </submittedName>
</protein>
<dbReference type="EMBL" id="QFZU02000127">
    <property type="protein sequence ID" value="RGA02444.1"/>
    <property type="molecule type" value="Genomic_DNA"/>
</dbReference>
<gene>
    <name evidence="1" type="ORF">DI270_024295</name>
</gene>
<organism evidence="1 2">
    <name type="scientific">Microbispora triticiradicis</name>
    <dbReference type="NCBI Taxonomy" id="2200763"/>
    <lineage>
        <taxon>Bacteria</taxon>
        <taxon>Bacillati</taxon>
        <taxon>Actinomycetota</taxon>
        <taxon>Actinomycetes</taxon>
        <taxon>Streptosporangiales</taxon>
        <taxon>Streptosporangiaceae</taxon>
        <taxon>Microbispora</taxon>
    </lineage>
</organism>
<keyword evidence="2" id="KW-1185">Reference proteome</keyword>
<comment type="caution">
    <text evidence="1">The sequence shown here is derived from an EMBL/GenBank/DDBJ whole genome shotgun (WGS) entry which is preliminary data.</text>
</comment>
<dbReference type="RefSeq" id="WP_117408456.1">
    <property type="nucleotide sequence ID" value="NZ_QFZU02000127.1"/>
</dbReference>
<sequence>MKDVDGANAILQVRQPAEQHLIDIPPVRHSGLFEQVIAQARREAAQRLLRTTATLSAAAEAQA</sequence>